<gene>
    <name evidence="2" type="ORF">EGD98_18845</name>
</gene>
<evidence type="ECO:0000259" key="1">
    <source>
        <dbReference type="Pfam" id="PF03551"/>
    </source>
</evidence>
<feature type="domain" description="Transcription regulator PadR N-terminal" evidence="1">
    <location>
        <begin position="40"/>
        <end position="100"/>
    </location>
</feature>
<dbReference type="InterPro" id="IPR036390">
    <property type="entry name" value="WH_DNA-bd_sf"/>
</dbReference>
<proteinExistence type="predicted"/>
<name>A0A8J7YGV2_9EURY</name>
<dbReference type="AlphaFoldDB" id="A0A8J7YGV2"/>
<comment type="caution">
    <text evidence="2">The sequence shown here is derived from an EMBL/GenBank/DDBJ whole genome shotgun (WGS) entry which is preliminary data.</text>
</comment>
<dbReference type="RefSeq" id="WP_220589898.1">
    <property type="nucleotide sequence ID" value="NZ_RKLQ01000005.1"/>
</dbReference>
<protein>
    <submittedName>
        <fullName evidence="2">Helix-turn-helix transcriptional regulator</fullName>
    </submittedName>
</protein>
<dbReference type="InterPro" id="IPR005149">
    <property type="entry name" value="Tscrpt_reg_PadR_N"/>
</dbReference>
<dbReference type="SUPFAM" id="SSF46785">
    <property type="entry name" value="Winged helix' DNA-binding domain"/>
    <property type="match status" value="1"/>
</dbReference>
<dbReference type="Proteomes" id="UP000783863">
    <property type="component" value="Unassembled WGS sequence"/>
</dbReference>
<dbReference type="Pfam" id="PF03551">
    <property type="entry name" value="PadR"/>
    <property type="match status" value="1"/>
</dbReference>
<evidence type="ECO:0000313" key="3">
    <source>
        <dbReference type="Proteomes" id="UP000783863"/>
    </source>
</evidence>
<sequence>MTETDPTHEEMHRPPDQWYDCTGFQRDLLLGIATHARLGQDAYGAALHEWLEARYPDDVNRSRVYTNLGHLDETGLVTRRPITDRKTAYELTDTARECLAAHGRLVEELDLPEMLPATPIE</sequence>
<evidence type="ECO:0000313" key="2">
    <source>
        <dbReference type="EMBL" id="MBX0305705.1"/>
    </source>
</evidence>
<dbReference type="Gene3D" id="1.10.10.10">
    <property type="entry name" value="Winged helix-like DNA-binding domain superfamily/Winged helix DNA-binding domain"/>
    <property type="match status" value="1"/>
</dbReference>
<dbReference type="InterPro" id="IPR036388">
    <property type="entry name" value="WH-like_DNA-bd_sf"/>
</dbReference>
<reference evidence="2" key="1">
    <citation type="submission" date="2021-06" db="EMBL/GenBank/DDBJ databases">
        <title>Halomicroarcula sp. F24A a new haloarchaeum isolated from saline soil.</title>
        <authorList>
            <person name="Duran-Viseras A."/>
            <person name="Sanchez-Porro C."/>
            <person name="Ventosa A."/>
        </authorList>
    </citation>
    <scope>NUCLEOTIDE SEQUENCE</scope>
    <source>
        <strain evidence="2">F24A</strain>
    </source>
</reference>
<keyword evidence="3" id="KW-1185">Reference proteome</keyword>
<accession>A0A8J7YGV2</accession>
<organism evidence="2 3">
    <name type="scientific">Haloarcula salinisoli</name>
    <dbReference type="NCBI Taxonomy" id="2487746"/>
    <lineage>
        <taxon>Archaea</taxon>
        <taxon>Methanobacteriati</taxon>
        <taxon>Methanobacteriota</taxon>
        <taxon>Stenosarchaea group</taxon>
        <taxon>Halobacteria</taxon>
        <taxon>Halobacteriales</taxon>
        <taxon>Haloarculaceae</taxon>
        <taxon>Haloarcula</taxon>
    </lineage>
</organism>
<dbReference type="EMBL" id="RKLQ01000005">
    <property type="protein sequence ID" value="MBX0305705.1"/>
    <property type="molecule type" value="Genomic_DNA"/>
</dbReference>